<proteinExistence type="predicted"/>
<dbReference type="Proteomes" id="UP000230179">
    <property type="component" value="Unassembled WGS sequence"/>
</dbReference>
<evidence type="ECO:0000256" key="1">
    <source>
        <dbReference type="PROSITE-ProRule" id="PRU00464"/>
    </source>
</evidence>
<evidence type="ECO:0000259" key="2">
    <source>
        <dbReference type="PROSITE" id="PS51084"/>
    </source>
</evidence>
<dbReference type="Gene3D" id="3.30.428.10">
    <property type="entry name" value="HIT-like"/>
    <property type="match status" value="1"/>
</dbReference>
<dbReference type="PROSITE" id="PS51084">
    <property type="entry name" value="HIT_2"/>
    <property type="match status" value="1"/>
</dbReference>
<dbReference type="Pfam" id="PF01230">
    <property type="entry name" value="HIT"/>
    <property type="match status" value="1"/>
</dbReference>
<feature type="domain" description="HIT" evidence="2">
    <location>
        <begin position="1"/>
        <end position="101"/>
    </location>
</feature>
<dbReference type="InterPro" id="IPR011146">
    <property type="entry name" value="HIT-like"/>
</dbReference>
<dbReference type="InterPro" id="IPR036265">
    <property type="entry name" value="HIT-like_sf"/>
</dbReference>
<organism evidence="3 4">
    <name type="scientific">Candidatus Kaiserbacteria bacterium CG10_big_fil_rev_8_21_14_0_10_56_12</name>
    <dbReference type="NCBI Taxonomy" id="1974611"/>
    <lineage>
        <taxon>Bacteria</taxon>
        <taxon>Candidatus Kaiseribacteriota</taxon>
    </lineage>
</organism>
<protein>
    <recommendedName>
        <fullName evidence="2">HIT domain-containing protein</fullName>
    </recommendedName>
</protein>
<comment type="caution">
    <text evidence="3">The sequence shown here is derived from an EMBL/GenBank/DDBJ whole genome shotgun (WGS) entry which is preliminary data.</text>
</comment>
<evidence type="ECO:0000313" key="4">
    <source>
        <dbReference type="Proteomes" id="UP000230179"/>
    </source>
</evidence>
<comment type="caution">
    <text evidence="1">Lacks conserved residue(s) required for the propagation of feature annotation.</text>
</comment>
<reference evidence="4" key="1">
    <citation type="submission" date="2017-09" db="EMBL/GenBank/DDBJ databases">
        <title>Depth-based differentiation of microbial function through sediment-hosted aquifers and enrichment of novel symbionts in the deep terrestrial subsurface.</title>
        <authorList>
            <person name="Probst A.J."/>
            <person name="Ladd B."/>
            <person name="Jarett J.K."/>
            <person name="Geller-Mcgrath D.E."/>
            <person name="Sieber C.M.K."/>
            <person name="Emerson J.B."/>
            <person name="Anantharaman K."/>
            <person name="Thomas B.C."/>
            <person name="Malmstrom R."/>
            <person name="Stieglmeier M."/>
            <person name="Klingl A."/>
            <person name="Woyke T."/>
            <person name="Ryan C.M."/>
            <person name="Banfield J.F."/>
        </authorList>
    </citation>
    <scope>NUCLEOTIDE SEQUENCE [LARGE SCALE GENOMIC DNA]</scope>
</reference>
<gene>
    <name evidence="3" type="ORF">COU19_00415</name>
</gene>
<dbReference type="SUPFAM" id="SSF54197">
    <property type="entry name" value="HIT-like"/>
    <property type="match status" value="1"/>
</dbReference>
<evidence type="ECO:0000313" key="3">
    <source>
        <dbReference type="EMBL" id="PIR83410.1"/>
    </source>
</evidence>
<sequence>MDLLANPIPEAVFFEEDKLYVCLASFPIARGHTIVVWKEAIVDLNLLGRHDYEHLMDTVNVIREALLKALQVEKVYLLYMDEARHVHWYLVPRYNEEGINALSHEPTRISDFSLAKEIKDELKNLV</sequence>
<accession>A0A2H0UAP0</accession>
<dbReference type="EMBL" id="PFBL01000004">
    <property type="protein sequence ID" value="PIR83410.1"/>
    <property type="molecule type" value="Genomic_DNA"/>
</dbReference>
<dbReference type="AlphaFoldDB" id="A0A2H0UAP0"/>
<dbReference type="GO" id="GO:0003824">
    <property type="term" value="F:catalytic activity"/>
    <property type="evidence" value="ECO:0007669"/>
    <property type="project" value="InterPro"/>
</dbReference>
<name>A0A2H0UAP0_9BACT</name>